<dbReference type="AlphaFoldDB" id="A0A4C1XMV0"/>
<dbReference type="Proteomes" id="UP000299102">
    <property type="component" value="Unassembled WGS sequence"/>
</dbReference>
<reference evidence="1 2" key="1">
    <citation type="journal article" date="2019" name="Commun. Biol.">
        <title>The bagworm genome reveals a unique fibroin gene that provides high tensile strength.</title>
        <authorList>
            <person name="Kono N."/>
            <person name="Nakamura H."/>
            <person name="Ohtoshi R."/>
            <person name="Tomita M."/>
            <person name="Numata K."/>
            <person name="Arakawa K."/>
        </authorList>
    </citation>
    <scope>NUCLEOTIDE SEQUENCE [LARGE SCALE GENOMIC DNA]</scope>
</reference>
<sequence length="222" mass="25785">MPTIVSGYEKSFYRRIGKLEFLPLLTQELTYLPRLTVFTARSHSTLPKSLFIAFSRDKRVDELLENGWSPPPMDPRNPKEVISALPASQVAKSPQQTFFYSSHYIFHQSTPLSYITTSIRDIRHILHRDRTSTAPILLSFFFSYTQLSLPYSSVRLTTHYSLSCLTLYEYSMHHFQFANKNLHMGKVIFVALTLQTCLRSEKLPHEYRKEIPIGIHAKAWVL</sequence>
<protein>
    <submittedName>
        <fullName evidence="1">Uncharacterized protein</fullName>
    </submittedName>
</protein>
<accession>A0A4C1XMV0</accession>
<organism evidence="1 2">
    <name type="scientific">Eumeta variegata</name>
    <name type="common">Bagworm moth</name>
    <name type="synonym">Eumeta japonica</name>
    <dbReference type="NCBI Taxonomy" id="151549"/>
    <lineage>
        <taxon>Eukaryota</taxon>
        <taxon>Metazoa</taxon>
        <taxon>Ecdysozoa</taxon>
        <taxon>Arthropoda</taxon>
        <taxon>Hexapoda</taxon>
        <taxon>Insecta</taxon>
        <taxon>Pterygota</taxon>
        <taxon>Neoptera</taxon>
        <taxon>Endopterygota</taxon>
        <taxon>Lepidoptera</taxon>
        <taxon>Glossata</taxon>
        <taxon>Ditrysia</taxon>
        <taxon>Tineoidea</taxon>
        <taxon>Psychidae</taxon>
        <taxon>Oiketicinae</taxon>
        <taxon>Eumeta</taxon>
    </lineage>
</organism>
<keyword evidence="2" id="KW-1185">Reference proteome</keyword>
<evidence type="ECO:0000313" key="2">
    <source>
        <dbReference type="Proteomes" id="UP000299102"/>
    </source>
</evidence>
<gene>
    <name evidence="1" type="ORF">EVAR_14964_1</name>
</gene>
<comment type="caution">
    <text evidence="1">The sequence shown here is derived from an EMBL/GenBank/DDBJ whole genome shotgun (WGS) entry which is preliminary data.</text>
</comment>
<dbReference type="EMBL" id="BGZK01000908">
    <property type="protein sequence ID" value="GBP64768.1"/>
    <property type="molecule type" value="Genomic_DNA"/>
</dbReference>
<proteinExistence type="predicted"/>
<name>A0A4C1XMV0_EUMVA</name>
<evidence type="ECO:0000313" key="1">
    <source>
        <dbReference type="EMBL" id="GBP64768.1"/>
    </source>
</evidence>